<evidence type="ECO:0000256" key="4">
    <source>
        <dbReference type="ARBA" id="ARBA00009845"/>
    </source>
</evidence>
<dbReference type="NCBIfam" id="NF002458">
    <property type="entry name" value="PRK01641.1"/>
    <property type="match status" value="1"/>
</dbReference>
<evidence type="ECO:0000256" key="2">
    <source>
        <dbReference type="ARBA" id="ARBA00002695"/>
    </source>
</evidence>
<dbReference type="GO" id="GO:0009098">
    <property type="term" value="P:L-leucine biosynthetic process"/>
    <property type="evidence" value="ECO:0007669"/>
    <property type="project" value="UniProtKB-UniRule"/>
</dbReference>
<organism evidence="12 13">
    <name type="scientific">Roseovarius tolerans</name>
    <dbReference type="NCBI Taxonomy" id="74031"/>
    <lineage>
        <taxon>Bacteria</taxon>
        <taxon>Pseudomonadati</taxon>
        <taxon>Pseudomonadota</taxon>
        <taxon>Alphaproteobacteria</taxon>
        <taxon>Rhodobacterales</taxon>
        <taxon>Roseobacteraceae</taxon>
        <taxon>Roseovarius</taxon>
    </lineage>
</organism>
<keyword evidence="8 10" id="KW-0456">Lyase</keyword>
<evidence type="ECO:0000313" key="12">
    <source>
        <dbReference type="EMBL" id="SEN21746.1"/>
    </source>
</evidence>
<dbReference type="CDD" id="cd01577">
    <property type="entry name" value="IPMI_Swivel"/>
    <property type="match status" value="1"/>
</dbReference>
<dbReference type="InterPro" id="IPR033940">
    <property type="entry name" value="IPMI_Swivel"/>
</dbReference>
<keyword evidence="9 10" id="KW-0100">Branched-chain amino acid biosynthesis</keyword>
<dbReference type="InterPro" id="IPR004431">
    <property type="entry name" value="3-IsopropMal_deHydase_ssu"/>
</dbReference>
<dbReference type="GO" id="GO:0009316">
    <property type="term" value="C:3-isopropylmalate dehydratase complex"/>
    <property type="evidence" value="ECO:0007669"/>
    <property type="project" value="InterPro"/>
</dbReference>
<reference evidence="12 13" key="1">
    <citation type="submission" date="2016-10" db="EMBL/GenBank/DDBJ databases">
        <authorList>
            <person name="de Groot N.N."/>
        </authorList>
    </citation>
    <scope>NUCLEOTIDE SEQUENCE [LARGE SCALE GENOMIC DNA]</scope>
    <source>
        <strain evidence="12 13">DSM 11457</strain>
    </source>
</reference>
<dbReference type="GO" id="GO:0003861">
    <property type="term" value="F:3-isopropylmalate dehydratase activity"/>
    <property type="evidence" value="ECO:0007669"/>
    <property type="project" value="UniProtKB-UniRule"/>
</dbReference>
<dbReference type="RefSeq" id="WP_074787308.1">
    <property type="nucleotide sequence ID" value="NZ_FOBO01000013.1"/>
</dbReference>
<keyword evidence="6 10" id="KW-0432">Leucine biosynthesis</keyword>
<sequence length="205" mass="22908">MKKFERHTGLAAPLMMPNIDTDMIMPKQFLKRIDREGLAEGVFYDVRRKDDGTLRDDFVLNRSRYEGASILIAGRNFGCGSSREHAVWGLMQAGIRAAIAPSFAGIFFGNCEKNGLLAIVMQEQQVETLANSVTAAARPELTIDLTTCEIQDPEGDIIPFEIEPARRETLLDGKDHIEATLSNAPTIRAFEDAHFEMFQYLGRGR</sequence>
<dbReference type="Pfam" id="PF00694">
    <property type="entry name" value="Aconitase_C"/>
    <property type="match status" value="1"/>
</dbReference>
<evidence type="ECO:0000256" key="1">
    <source>
        <dbReference type="ARBA" id="ARBA00000491"/>
    </source>
</evidence>
<comment type="pathway">
    <text evidence="3 10">Amino-acid biosynthesis; L-leucine biosynthesis; L-leucine from 3-methyl-2-oxobutanoate: step 2/4.</text>
</comment>
<evidence type="ECO:0000256" key="5">
    <source>
        <dbReference type="ARBA" id="ARBA00011271"/>
    </source>
</evidence>
<name>A0A1H8EQU1_9RHOB</name>
<evidence type="ECO:0000256" key="7">
    <source>
        <dbReference type="ARBA" id="ARBA00022605"/>
    </source>
</evidence>
<proteinExistence type="inferred from homology"/>
<accession>A0A1H8EQU1</accession>
<evidence type="ECO:0000256" key="3">
    <source>
        <dbReference type="ARBA" id="ARBA00004729"/>
    </source>
</evidence>
<dbReference type="InterPro" id="IPR015928">
    <property type="entry name" value="Aconitase/3IPM_dehydase_swvl"/>
</dbReference>
<evidence type="ECO:0000256" key="9">
    <source>
        <dbReference type="ARBA" id="ARBA00023304"/>
    </source>
</evidence>
<comment type="subunit">
    <text evidence="5 10">Heterodimer of LeuC and LeuD.</text>
</comment>
<dbReference type="NCBIfam" id="TIGR00171">
    <property type="entry name" value="leuD"/>
    <property type="match status" value="1"/>
</dbReference>
<dbReference type="FunFam" id="3.20.19.10:FF:000003">
    <property type="entry name" value="3-isopropylmalate dehydratase small subunit"/>
    <property type="match status" value="1"/>
</dbReference>
<dbReference type="InterPro" id="IPR000573">
    <property type="entry name" value="AconitaseA/IPMdHydase_ssu_swvl"/>
</dbReference>
<dbReference type="HAMAP" id="MF_01031">
    <property type="entry name" value="LeuD_type1"/>
    <property type="match status" value="1"/>
</dbReference>
<evidence type="ECO:0000256" key="6">
    <source>
        <dbReference type="ARBA" id="ARBA00022430"/>
    </source>
</evidence>
<dbReference type="InterPro" id="IPR050075">
    <property type="entry name" value="LeuD"/>
</dbReference>
<comment type="catalytic activity">
    <reaction evidence="1 10">
        <text>(2R,3S)-3-isopropylmalate = (2S)-2-isopropylmalate</text>
        <dbReference type="Rhea" id="RHEA:32287"/>
        <dbReference type="ChEBI" id="CHEBI:1178"/>
        <dbReference type="ChEBI" id="CHEBI:35121"/>
        <dbReference type="EC" id="4.2.1.33"/>
    </reaction>
</comment>
<dbReference type="Proteomes" id="UP000182160">
    <property type="component" value="Unassembled WGS sequence"/>
</dbReference>
<dbReference type="Gene3D" id="3.20.19.10">
    <property type="entry name" value="Aconitase, domain 4"/>
    <property type="match status" value="1"/>
</dbReference>
<evidence type="ECO:0000256" key="8">
    <source>
        <dbReference type="ARBA" id="ARBA00023239"/>
    </source>
</evidence>
<feature type="domain" description="Aconitase A/isopropylmalate dehydratase small subunit swivel" evidence="11">
    <location>
        <begin position="1"/>
        <end position="123"/>
    </location>
</feature>
<dbReference type="EMBL" id="FOBO01000013">
    <property type="protein sequence ID" value="SEN21746.1"/>
    <property type="molecule type" value="Genomic_DNA"/>
</dbReference>
<dbReference type="PANTHER" id="PTHR43345:SF5">
    <property type="entry name" value="3-ISOPROPYLMALATE DEHYDRATASE SMALL SUBUNIT"/>
    <property type="match status" value="1"/>
</dbReference>
<evidence type="ECO:0000313" key="13">
    <source>
        <dbReference type="Proteomes" id="UP000182160"/>
    </source>
</evidence>
<comment type="function">
    <text evidence="2 10">Catalyzes the isomerization between 2-isopropylmalate and 3-isopropylmalate, via the formation of 2-isopropylmaleate.</text>
</comment>
<keyword evidence="7 10" id="KW-0028">Amino-acid biosynthesis</keyword>
<protein>
    <recommendedName>
        <fullName evidence="10">3-isopropylmalate dehydratase small subunit</fullName>
        <ecNumber evidence="10">4.2.1.33</ecNumber>
    </recommendedName>
    <alternativeName>
        <fullName evidence="10">Alpha-IPM isomerase</fullName>
        <shortName evidence="10">IPMI</shortName>
    </alternativeName>
    <alternativeName>
        <fullName evidence="10">Isopropylmalate isomerase</fullName>
    </alternativeName>
</protein>
<dbReference type="UniPathway" id="UPA00048">
    <property type="reaction ID" value="UER00071"/>
</dbReference>
<evidence type="ECO:0000259" key="11">
    <source>
        <dbReference type="Pfam" id="PF00694"/>
    </source>
</evidence>
<dbReference type="EC" id="4.2.1.33" evidence="10"/>
<evidence type="ECO:0000256" key="10">
    <source>
        <dbReference type="HAMAP-Rule" id="MF_01031"/>
    </source>
</evidence>
<comment type="similarity">
    <text evidence="4 10">Belongs to the LeuD family. LeuD type 1 subfamily.</text>
</comment>
<dbReference type="SUPFAM" id="SSF52016">
    <property type="entry name" value="LeuD/IlvD-like"/>
    <property type="match status" value="1"/>
</dbReference>
<gene>
    <name evidence="10" type="primary">leuD</name>
    <name evidence="12" type="ORF">SAMN04488077_113110</name>
</gene>
<dbReference type="PANTHER" id="PTHR43345">
    <property type="entry name" value="3-ISOPROPYLMALATE DEHYDRATASE SMALL SUBUNIT 2-RELATED-RELATED"/>
    <property type="match status" value="1"/>
</dbReference>
<dbReference type="AlphaFoldDB" id="A0A1H8EQU1"/>